<dbReference type="Proteomes" id="UP000694240">
    <property type="component" value="Chromosome 12"/>
</dbReference>
<keyword evidence="6" id="KW-0406">Ion transport</keyword>
<evidence type="ECO:0000313" key="8">
    <source>
        <dbReference type="Proteomes" id="UP000694240"/>
    </source>
</evidence>
<feature type="transmembrane region" description="Helical" evidence="6">
    <location>
        <begin position="65"/>
        <end position="96"/>
    </location>
</feature>
<accession>A0A8T1YAD8</accession>
<comment type="subcellular location">
    <subcellularLocation>
        <location evidence="6">Membrane</location>
        <topology evidence="6">Multi-pass membrane protein</topology>
    </subcellularLocation>
</comment>
<evidence type="ECO:0000256" key="1">
    <source>
        <dbReference type="ARBA" id="ARBA00006921"/>
    </source>
</evidence>
<evidence type="ECO:0000313" key="7">
    <source>
        <dbReference type="EMBL" id="KAG7543451.1"/>
    </source>
</evidence>
<evidence type="ECO:0000256" key="4">
    <source>
        <dbReference type="ARBA" id="ARBA00022989"/>
    </source>
</evidence>
<proteinExistence type="inferred from homology"/>
<evidence type="ECO:0000256" key="5">
    <source>
        <dbReference type="ARBA" id="ARBA00023136"/>
    </source>
</evidence>
<keyword evidence="6" id="KW-0813">Transport</keyword>
<dbReference type="GO" id="GO:0005886">
    <property type="term" value="C:plasma membrane"/>
    <property type="evidence" value="ECO:0007669"/>
    <property type="project" value="TreeGrafter"/>
</dbReference>
<dbReference type="GO" id="GO:0005375">
    <property type="term" value="F:copper ion transmembrane transporter activity"/>
    <property type="evidence" value="ECO:0007669"/>
    <property type="project" value="UniProtKB-UniRule"/>
</dbReference>
<dbReference type="PANTHER" id="PTHR12483:SF121">
    <property type="entry name" value="COPPER TRANSPORTER 1"/>
    <property type="match status" value="1"/>
</dbReference>
<keyword evidence="8" id="KW-1185">Reference proteome</keyword>
<keyword evidence="6" id="KW-0186">Copper</keyword>
<sequence>MMMHMTFFWGKNTEVLFSGWLGTSSGMYALCLIFIFFLVVLIEWLDYLPLLRGTTGDSANCPAGLIQTAVYTICIGHAYLVVFTVLFTYLVMLAVMSFNAGVSRRRSCPWFHVVRKKRERDRMKENCVVRKRDKTKAKPTLSPPISAAAATRTTIELEELRSFGASLDVLNRETTAANLLLRQSRATTKSMVIIHTAANRGE</sequence>
<protein>
    <recommendedName>
        <fullName evidence="6">Copper transport protein</fullName>
    </recommendedName>
</protein>
<keyword evidence="2 6" id="KW-0812">Transmembrane</keyword>
<reference evidence="7 8" key="1">
    <citation type="submission" date="2020-12" db="EMBL/GenBank/DDBJ databases">
        <title>Concerted genomic and epigenomic changes stabilize Arabidopsis allopolyploids.</title>
        <authorList>
            <person name="Chen Z."/>
        </authorList>
    </citation>
    <scope>NUCLEOTIDE SEQUENCE [LARGE SCALE GENOMIC DNA]</scope>
    <source>
        <strain evidence="7">Allo738</strain>
        <tissue evidence="7">Leaf</tissue>
    </source>
</reference>
<dbReference type="PANTHER" id="PTHR12483">
    <property type="entry name" value="SOLUTE CARRIER FAMILY 31 COPPER TRANSPORTERS"/>
    <property type="match status" value="1"/>
</dbReference>
<comment type="caution">
    <text evidence="7">The sequence shown here is derived from an EMBL/GenBank/DDBJ whole genome shotgun (WGS) entry which is preliminary data.</text>
</comment>
<gene>
    <name evidence="7" type="ORF">ISN45_Aa07g033660</name>
</gene>
<evidence type="ECO:0000256" key="6">
    <source>
        <dbReference type="RuleBase" id="RU367022"/>
    </source>
</evidence>
<evidence type="ECO:0000256" key="2">
    <source>
        <dbReference type="ARBA" id="ARBA00022692"/>
    </source>
</evidence>
<keyword evidence="3 6" id="KW-0187">Copper transport</keyword>
<name>A0A8T1YAD8_9BRAS</name>
<dbReference type="Pfam" id="PF04145">
    <property type="entry name" value="Ctr"/>
    <property type="match status" value="1"/>
</dbReference>
<dbReference type="InterPro" id="IPR007274">
    <property type="entry name" value="Cop_transporter"/>
</dbReference>
<organism evidence="7 8">
    <name type="scientific">Arabidopsis thaliana x Arabidopsis arenosa</name>
    <dbReference type="NCBI Taxonomy" id="1240361"/>
    <lineage>
        <taxon>Eukaryota</taxon>
        <taxon>Viridiplantae</taxon>
        <taxon>Streptophyta</taxon>
        <taxon>Embryophyta</taxon>
        <taxon>Tracheophyta</taxon>
        <taxon>Spermatophyta</taxon>
        <taxon>Magnoliopsida</taxon>
        <taxon>eudicotyledons</taxon>
        <taxon>Gunneridae</taxon>
        <taxon>Pentapetalae</taxon>
        <taxon>rosids</taxon>
        <taxon>malvids</taxon>
        <taxon>Brassicales</taxon>
        <taxon>Brassicaceae</taxon>
        <taxon>Camelineae</taxon>
        <taxon>Arabidopsis</taxon>
    </lineage>
</organism>
<keyword evidence="5 6" id="KW-0472">Membrane</keyword>
<dbReference type="AlphaFoldDB" id="A0A8T1YAD8"/>
<keyword evidence="4 6" id="KW-1133">Transmembrane helix</keyword>
<feature type="transmembrane region" description="Helical" evidence="6">
    <location>
        <begin position="20"/>
        <end position="45"/>
    </location>
</feature>
<comment type="similarity">
    <text evidence="1 6">Belongs to the copper transporter (Ctr) (TC 1.A.56) family. SLC31A subfamily.</text>
</comment>
<evidence type="ECO:0000256" key="3">
    <source>
        <dbReference type="ARBA" id="ARBA00022796"/>
    </source>
</evidence>
<dbReference type="EMBL" id="JAEFBK010000012">
    <property type="protein sequence ID" value="KAG7543451.1"/>
    <property type="molecule type" value="Genomic_DNA"/>
</dbReference>